<dbReference type="EMBL" id="POTL01000001">
    <property type="protein sequence ID" value="TLH51476.1"/>
    <property type="molecule type" value="Genomic_DNA"/>
</dbReference>
<accession>A0A8H2JA26</accession>
<gene>
    <name evidence="3" type="ORF">C1S78_003085</name>
    <name evidence="4" type="ORF">C1S78_03100</name>
</gene>
<evidence type="ECO:0008006" key="6">
    <source>
        <dbReference type="Google" id="ProtNLM"/>
    </source>
</evidence>
<dbReference type="EMBL" id="CP062008">
    <property type="protein sequence ID" value="QPG70027.1"/>
    <property type="molecule type" value="Genomic_DNA"/>
</dbReference>
<reference evidence="4" key="1">
    <citation type="submission" date="2018-01" db="EMBL/GenBank/DDBJ databases">
        <title>Comparative genomics of Mycobacterium mucogenicum and Mycobacterium neoaurum clade members emphasizing tRNA and non-coding RNA.</title>
        <authorList>
            <person name="Behra P.R.K."/>
            <person name="Pettersson B.M.F."/>
            <person name="Das S."/>
            <person name="Dasgupta S."/>
            <person name="Kirsebom L.A."/>
        </authorList>
    </citation>
    <scope>NUCLEOTIDE SEQUENCE</scope>
    <source>
        <strain evidence="4">DSM 44124</strain>
    </source>
</reference>
<proteinExistence type="predicted"/>
<dbReference type="Proteomes" id="UP000309231">
    <property type="component" value="Chromosome"/>
</dbReference>
<dbReference type="RefSeq" id="WP_053854556.1">
    <property type="nucleotide sequence ID" value="NZ_ANBS01000001.1"/>
</dbReference>
<feature type="chain" id="PRO_5044690168" description="Lipoprotein" evidence="2">
    <location>
        <begin position="27"/>
        <end position="102"/>
    </location>
</feature>
<dbReference type="KEGG" id="mmuc:C1S78_003085"/>
<evidence type="ECO:0000256" key="2">
    <source>
        <dbReference type="SAM" id="SignalP"/>
    </source>
</evidence>
<organism evidence="4">
    <name type="scientific">Mycolicibacterium mucogenicum DSM 44124</name>
    <dbReference type="NCBI Taxonomy" id="1226753"/>
    <lineage>
        <taxon>Bacteria</taxon>
        <taxon>Bacillati</taxon>
        <taxon>Actinomycetota</taxon>
        <taxon>Actinomycetes</taxon>
        <taxon>Mycobacteriales</taxon>
        <taxon>Mycobacteriaceae</taxon>
        <taxon>Mycolicibacterium</taxon>
    </lineage>
</organism>
<evidence type="ECO:0000256" key="1">
    <source>
        <dbReference type="SAM" id="MobiDB-lite"/>
    </source>
</evidence>
<feature type="signal peptide" evidence="2">
    <location>
        <begin position="1"/>
        <end position="26"/>
    </location>
</feature>
<feature type="region of interest" description="Disordered" evidence="1">
    <location>
        <begin position="78"/>
        <end position="102"/>
    </location>
</feature>
<evidence type="ECO:0000313" key="4">
    <source>
        <dbReference type="EMBL" id="TLH51476.1"/>
    </source>
</evidence>
<name>A0A8H2JA26_MYCMU</name>
<protein>
    <recommendedName>
        <fullName evidence="6">Lipoprotein</fullName>
    </recommendedName>
</protein>
<keyword evidence="2" id="KW-0732">Signal</keyword>
<reference evidence="3 5" key="3">
    <citation type="journal article" date="2019" name="Sci. Rep.">
        <title>Insight into the biology of Mycobacterium mucogenicum and Mycobacterium neoaurum clade members.</title>
        <authorList>
            <person name="Behra P.R.K."/>
            <person name="Pettersson B.M.F."/>
            <person name="Ramesh M."/>
            <person name="Dasgupta S."/>
            <person name="Kirsebom L.A."/>
        </authorList>
    </citation>
    <scope>NUCLEOTIDE SEQUENCE [LARGE SCALE GENOMIC DNA]</scope>
    <source>
        <strain evidence="3 5">DSM 44124</strain>
    </source>
</reference>
<reference evidence="3 5" key="2">
    <citation type="journal article" date="2019" name="BMC Evol. Biol.">
        <title>Comparative genomics of Mycobacterium mucogenicum and Mycobacterium neoaurum clade members emphasizing tRNA and non-coding RNA.</title>
        <authorList>
            <person name="Behra P.R.K."/>
            <person name="Pettersson B.M.F."/>
            <person name="Das S."/>
            <person name="Dasgupta S."/>
            <person name="Kirsebom L.A."/>
        </authorList>
    </citation>
    <scope>NUCLEOTIDE SEQUENCE [LARGE SCALE GENOMIC DNA]</scope>
    <source>
        <strain evidence="3 5">DSM 44124</strain>
    </source>
</reference>
<dbReference type="GeneID" id="76723869"/>
<evidence type="ECO:0000313" key="5">
    <source>
        <dbReference type="Proteomes" id="UP000309231"/>
    </source>
</evidence>
<sequence>MAIRHRVATIGAAAVLASGCTPTLNAGVIEGKDHYPESVAMIPQYTTTCSGNPPVCSVQMIGMIPVVTPEAWTLHLRDGDKTGDHNVTPDEFAKYQVRERYP</sequence>
<dbReference type="AlphaFoldDB" id="A0A8H2JA26"/>
<dbReference type="PROSITE" id="PS51257">
    <property type="entry name" value="PROKAR_LIPOPROTEIN"/>
    <property type="match status" value="1"/>
</dbReference>
<keyword evidence="5" id="KW-1185">Reference proteome</keyword>
<evidence type="ECO:0000313" key="3">
    <source>
        <dbReference type="EMBL" id="QPG70027.1"/>
    </source>
</evidence>